<reference evidence="10" key="1">
    <citation type="submission" date="2016-10" db="EMBL/GenBank/DDBJ databases">
        <authorList>
            <person name="Varghese N."/>
            <person name="Submissions S."/>
        </authorList>
    </citation>
    <scope>NUCLEOTIDE SEQUENCE [LARGE SCALE GENOMIC DNA]</scope>
    <source>
        <strain evidence="10">DSM 44796</strain>
    </source>
</reference>
<keyword evidence="2" id="KW-0813">Transport</keyword>
<keyword evidence="3" id="KW-1003">Cell membrane</keyword>
<dbReference type="RefSeq" id="WP_256334630.1">
    <property type="nucleotide sequence ID" value="NZ_FNET01000004.1"/>
</dbReference>
<evidence type="ECO:0000313" key="10">
    <source>
        <dbReference type="Proteomes" id="UP000199682"/>
    </source>
</evidence>
<accession>A0A1G8YZF6</accession>
<feature type="transmembrane region" description="Helical" evidence="7">
    <location>
        <begin position="300"/>
        <end position="320"/>
    </location>
</feature>
<dbReference type="CDD" id="cd17321">
    <property type="entry name" value="MFS_MMR_MDR_like"/>
    <property type="match status" value="1"/>
</dbReference>
<dbReference type="GO" id="GO:0022857">
    <property type="term" value="F:transmembrane transporter activity"/>
    <property type="evidence" value="ECO:0007669"/>
    <property type="project" value="InterPro"/>
</dbReference>
<evidence type="ECO:0000256" key="2">
    <source>
        <dbReference type="ARBA" id="ARBA00022448"/>
    </source>
</evidence>
<feature type="transmembrane region" description="Helical" evidence="7">
    <location>
        <begin position="327"/>
        <end position="349"/>
    </location>
</feature>
<feature type="transmembrane region" description="Helical" evidence="7">
    <location>
        <begin position="355"/>
        <end position="377"/>
    </location>
</feature>
<evidence type="ECO:0000256" key="4">
    <source>
        <dbReference type="ARBA" id="ARBA00022692"/>
    </source>
</evidence>
<dbReference type="Gene3D" id="1.20.1250.20">
    <property type="entry name" value="MFS general substrate transporter like domains"/>
    <property type="match status" value="1"/>
</dbReference>
<dbReference type="InterPro" id="IPR011701">
    <property type="entry name" value="MFS"/>
</dbReference>
<evidence type="ECO:0000256" key="7">
    <source>
        <dbReference type="SAM" id="Phobius"/>
    </source>
</evidence>
<feature type="transmembrane region" description="Helical" evidence="7">
    <location>
        <begin position="72"/>
        <end position="91"/>
    </location>
</feature>
<feature type="transmembrane region" description="Helical" evidence="7">
    <location>
        <begin position="41"/>
        <end position="60"/>
    </location>
</feature>
<evidence type="ECO:0000256" key="1">
    <source>
        <dbReference type="ARBA" id="ARBA00004651"/>
    </source>
</evidence>
<dbReference type="PANTHER" id="PTHR42718:SF47">
    <property type="entry name" value="METHYL VIOLOGEN RESISTANCE PROTEIN SMVA"/>
    <property type="match status" value="1"/>
</dbReference>
<evidence type="ECO:0000256" key="3">
    <source>
        <dbReference type="ARBA" id="ARBA00022475"/>
    </source>
</evidence>
<evidence type="ECO:0000256" key="5">
    <source>
        <dbReference type="ARBA" id="ARBA00022989"/>
    </source>
</evidence>
<protein>
    <submittedName>
        <fullName evidence="9">MFS transporter, DHA2 family, multidrug resistance protein</fullName>
    </submittedName>
</protein>
<feature type="transmembrane region" description="Helical" evidence="7">
    <location>
        <begin position="192"/>
        <end position="211"/>
    </location>
</feature>
<evidence type="ECO:0000313" key="9">
    <source>
        <dbReference type="EMBL" id="SDK07455.1"/>
    </source>
</evidence>
<feature type="domain" description="Major facilitator superfamily (MFS) profile" evidence="8">
    <location>
        <begin position="6"/>
        <end position="445"/>
    </location>
</feature>
<keyword evidence="4 7" id="KW-0812">Transmembrane</keyword>
<dbReference type="AlphaFoldDB" id="A0A1G8YZF6"/>
<feature type="transmembrane region" description="Helical" evidence="7">
    <location>
        <begin position="217"/>
        <end position="238"/>
    </location>
</feature>
<comment type="subcellular location">
    <subcellularLocation>
        <location evidence="1">Cell membrane</location>
        <topology evidence="1">Multi-pass membrane protein</topology>
    </subcellularLocation>
</comment>
<name>A0A1G8YZF6_9PSEU</name>
<dbReference type="InterPro" id="IPR020846">
    <property type="entry name" value="MFS_dom"/>
</dbReference>
<dbReference type="SUPFAM" id="SSF103473">
    <property type="entry name" value="MFS general substrate transporter"/>
    <property type="match status" value="1"/>
</dbReference>
<dbReference type="Proteomes" id="UP000199682">
    <property type="component" value="Unassembled WGS sequence"/>
</dbReference>
<feature type="transmembrane region" description="Helical" evidence="7">
    <location>
        <begin position="259"/>
        <end position="280"/>
    </location>
</feature>
<evidence type="ECO:0000256" key="6">
    <source>
        <dbReference type="ARBA" id="ARBA00023136"/>
    </source>
</evidence>
<organism evidence="9 10">
    <name type="scientific">Lentzea albidocapillata subsp. violacea</name>
    <dbReference type="NCBI Taxonomy" id="128104"/>
    <lineage>
        <taxon>Bacteria</taxon>
        <taxon>Bacillati</taxon>
        <taxon>Actinomycetota</taxon>
        <taxon>Actinomycetes</taxon>
        <taxon>Pseudonocardiales</taxon>
        <taxon>Pseudonocardiaceae</taxon>
        <taxon>Lentzea</taxon>
    </lineage>
</organism>
<evidence type="ECO:0000259" key="8">
    <source>
        <dbReference type="PROSITE" id="PS50850"/>
    </source>
</evidence>
<gene>
    <name evidence="9" type="ORF">SAMN04488074_104182</name>
</gene>
<feature type="transmembrane region" description="Helical" evidence="7">
    <location>
        <begin position="156"/>
        <end position="180"/>
    </location>
</feature>
<dbReference type="Pfam" id="PF07690">
    <property type="entry name" value="MFS_1"/>
    <property type="match status" value="1"/>
</dbReference>
<dbReference type="Gene3D" id="1.20.1720.10">
    <property type="entry name" value="Multidrug resistance protein D"/>
    <property type="match status" value="1"/>
</dbReference>
<dbReference type="InterPro" id="IPR036259">
    <property type="entry name" value="MFS_trans_sf"/>
</dbReference>
<dbReference type="GO" id="GO:0005886">
    <property type="term" value="C:plasma membrane"/>
    <property type="evidence" value="ECO:0007669"/>
    <property type="project" value="UniProtKB-SubCell"/>
</dbReference>
<keyword evidence="6 7" id="KW-0472">Membrane</keyword>
<sequence length="457" mass="46683">MRKWAALGVLALALLLIAVDGTVLALAIPALQQDLGPSTAEVLWIGDIYSFVLGGLLVTMGTLGDRIGRKKLLLTGALGFGLASLLAAFAPSAGWLIVARALLGVAGATIMPSTLSIIRNLFTDPAERTRAVAVWAATATAGATLGPLIGGVLLEHFWWGSVFVINLPVMAALLVFGAWWLPESRDPNPGPFDLVSALLSAVGVVPLVYAVKEIALVGPTWTALAAALVGTAGLWLFVRRQQASKHPMIDVALFRQPAFSGAVGSSMIAIFALTGLVFFLSQYFQNVLGYSPLEAGLRELPLGVAAVLVVVVIGPLVRLLGSGRAIALGLLASAGGLTIVGFSAGYGAIAVALVMLGAGVGLALTLTTDAVVSAVPADKAGAASAVSETAYELGAALGIAVLGTVLSAWAREGTFTEAMQGTALVAAVLLAVASFVAYRLIPNGERTPRPAVRADVP</sequence>
<feature type="transmembrane region" description="Helical" evidence="7">
    <location>
        <begin position="389"/>
        <end position="410"/>
    </location>
</feature>
<keyword evidence="5 7" id="KW-1133">Transmembrane helix</keyword>
<feature type="transmembrane region" description="Helical" evidence="7">
    <location>
        <begin position="97"/>
        <end position="118"/>
    </location>
</feature>
<feature type="transmembrane region" description="Helical" evidence="7">
    <location>
        <begin position="422"/>
        <end position="441"/>
    </location>
</feature>
<proteinExistence type="predicted"/>
<feature type="transmembrane region" description="Helical" evidence="7">
    <location>
        <begin position="130"/>
        <end position="150"/>
    </location>
</feature>
<dbReference type="PANTHER" id="PTHR42718">
    <property type="entry name" value="MAJOR FACILITATOR SUPERFAMILY MULTIDRUG TRANSPORTER MFSC"/>
    <property type="match status" value="1"/>
</dbReference>
<dbReference type="PROSITE" id="PS50850">
    <property type="entry name" value="MFS"/>
    <property type="match status" value="1"/>
</dbReference>
<dbReference type="EMBL" id="FNET01000004">
    <property type="protein sequence ID" value="SDK07455.1"/>
    <property type="molecule type" value="Genomic_DNA"/>
</dbReference>